<comment type="similarity">
    <text evidence="2">Belongs to the DegT/DnrJ/EryC1 family.</text>
</comment>
<dbReference type="Pfam" id="PF01041">
    <property type="entry name" value="DegT_DnrJ_EryC1"/>
    <property type="match status" value="1"/>
</dbReference>
<proteinExistence type="inferred from homology"/>
<dbReference type="AlphaFoldDB" id="A0A934V599"/>
<dbReference type="GO" id="GO:0008483">
    <property type="term" value="F:transaminase activity"/>
    <property type="evidence" value="ECO:0007669"/>
    <property type="project" value="UniProtKB-KW"/>
</dbReference>
<dbReference type="Proteomes" id="UP000635245">
    <property type="component" value="Unassembled WGS sequence"/>
</dbReference>
<evidence type="ECO:0000313" key="4">
    <source>
        <dbReference type="Proteomes" id="UP000635245"/>
    </source>
</evidence>
<dbReference type="InterPro" id="IPR015424">
    <property type="entry name" value="PyrdxlP-dep_Trfase"/>
</dbReference>
<dbReference type="SUPFAM" id="SSF53383">
    <property type="entry name" value="PLP-dependent transferases"/>
    <property type="match status" value="1"/>
</dbReference>
<comment type="caution">
    <text evidence="3">The sequence shown here is derived from an EMBL/GenBank/DDBJ whole genome shotgun (WGS) entry which is preliminary data.</text>
</comment>
<dbReference type="GO" id="GO:0030170">
    <property type="term" value="F:pyridoxal phosphate binding"/>
    <property type="evidence" value="ECO:0007669"/>
    <property type="project" value="TreeGrafter"/>
</dbReference>
<evidence type="ECO:0000313" key="3">
    <source>
        <dbReference type="EMBL" id="MBK1784378.1"/>
    </source>
</evidence>
<evidence type="ECO:0000256" key="1">
    <source>
        <dbReference type="ARBA" id="ARBA00001933"/>
    </source>
</evidence>
<sequence length="346" mass="36492">MIPLSVIDLRDAEAHVAEVLRSGRVSRGPVLETFEREFAAVAGTRYAIAVQGGTAALVTALRALGLRAGDEVLTSPLLPVATLDAIVEAGATARFADIARDDFALDPDAAAGAITTATRVLLPAHLFGQTGDLAKHAAIAAESGLRLVEDAQQAAGATCAGAPAGSFGLGCFSTPEAGVVTTDDAELAGRLRDEARHVVLPELHAALALARLERLSATTAARRYHAQRLTEGLRGTPGLDVPRALPDREHGWQQYSVLIGPHAMLSRDELADALTERGVGNGVCHPRLVFDHDRYARHPLVPPVSPRDFPSASRVSEEMLTLPVHPALTETDLDTIIDVVREELGA</sequence>
<reference evidence="3" key="1">
    <citation type="submission" date="2020-12" db="EMBL/GenBank/DDBJ databases">
        <title>Prauserella sp. ASG 168, a novel actinomycete isolated from cave rock.</title>
        <authorList>
            <person name="Suriyachadkun C."/>
        </authorList>
    </citation>
    <scope>NUCLEOTIDE SEQUENCE</scope>
    <source>
        <strain evidence="3">ASG 168</strain>
    </source>
</reference>
<organism evidence="3 4">
    <name type="scientific">Prauserella cavernicola</name>
    <dbReference type="NCBI Taxonomy" id="2800127"/>
    <lineage>
        <taxon>Bacteria</taxon>
        <taxon>Bacillati</taxon>
        <taxon>Actinomycetota</taxon>
        <taxon>Actinomycetes</taxon>
        <taxon>Pseudonocardiales</taxon>
        <taxon>Pseudonocardiaceae</taxon>
        <taxon>Prauserella</taxon>
    </lineage>
</organism>
<dbReference type="InterPro" id="IPR015421">
    <property type="entry name" value="PyrdxlP-dep_Trfase_major"/>
</dbReference>
<dbReference type="Gene3D" id="3.40.640.10">
    <property type="entry name" value="Type I PLP-dependent aspartate aminotransferase-like (Major domain)"/>
    <property type="match status" value="1"/>
</dbReference>
<dbReference type="PIRSF" id="PIRSF000390">
    <property type="entry name" value="PLP_StrS"/>
    <property type="match status" value="1"/>
</dbReference>
<dbReference type="Gene3D" id="3.90.1150.10">
    <property type="entry name" value="Aspartate Aminotransferase, domain 1"/>
    <property type="match status" value="1"/>
</dbReference>
<comment type="cofactor">
    <cofactor evidence="1">
        <name>pyridoxal 5'-phosphate</name>
        <dbReference type="ChEBI" id="CHEBI:597326"/>
    </cofactor>
</comment>
<evidence type="ECO:0000256" key="2">
    <source>
        <dbReference type="RuleBase" id="RU004508"/>
    </source>
</evidence>
<keyword evidence="4" id="KW-1185">Reference proteome</keyword>
<dbReference type="GO" id="GO:0000271">
    <property type="term" value="P:polysaccharide biosynthetic process"/>
    <property type="evidence" value="ECO:0007669"/>
    <property type="project" value="TreeGrafter"/>
</dbReference>
<protein>
    <submittedName>
        <fullName evidence="3">DegT/DnrJ/EryC1/StrS family aminotransferase</fullName>
    </submittedName>
</protein>
<dbReference type="InterPro" id="IPR015422">
    <property type="entry name" value="PyrdxlP-dep_Trfase_small"/>
</dbReference>
<dbReference type="PANTHER" id="PTHR30244:SF34">
    <property type="entry name" value="DTDP-4-AMINO-4,6-DIDEOXYGALACTOSE TRANSAMINASE"/>
    <property type="match status" value="1"/>
</dbReference>
<gene>
    <name evidence="3" type="ORF">JHE00_08555</name>
</gene>
<dbReference type="RefSeq" id="WP_200316715.1">
    <property type="nucleotide sequence ID" value="NZ_JAENJH010000002.1"/>
</dbReference>
<dbReference type="EMBL" id="JAENJH010000002">
    <property type="protein sequence ID" value="MBK1784378.1"/>
    <property type="molecule type" value="Genomic_DNA"/>
</dbReference>
<dbReference type="PANTHER" id="PTHR30244">
    <property type="entry name" value="TRANSAMINASE"/>
    <property type="match status" value="1"/>
</dbReference>
<keyword evidence="3" id="KW-0808">Transferase</keyword>
<keyword evidence="2" id="KW-0663">Pyridoxal phosphate</keyword>
<name>A0A934V599_9PSEU</name>
<keyword evidence="3" id="KW-0032">Aminotransferase</keyword>
<accession>A0A934V599</accession>
<dbReference type="InterPro" id="IPR000653">
    <property type="entry name" value="DegT/StrS_aminotransferase"/>
</dbReference>